<dbReference type="AlphaFoldDB" id="A0A3B6H6K0"/>
<dbReference type="SMR" id="A0A3B6H6K0"/>
<feature type="compositionally biased region" description="Basic residues" evidence="1">
    <location>
        <begin position="1"/>
        <end position="16"/>
    </location>
</feature>
<dbReference type="Gramene" id="TraesNOR3D03G02021850.1">
    <property type="protein sequence ID" value="TraesNOR3D03G02021850.1"/>
    <property type="gene ID" value="TraesNOR3D03G02021850"/>
</dbReference>
<dbReference type="Gramene" id="TraesJUL3D03G02013610.1">
    <property type="protein sequence ID" value="TraesJUL3D03G02013610.1"/>
    <property type="gene ID" value="TraesJUL3D03G02013610"/>
</dbReference>
<dbReference type="SUPFAM" id="SSF56371">
    <property type="entry name" value="Ribosome inactivating proteins (RIP)"/>
    <property type="match status" value="1"/>
</dbReference>
<dbReference type="GeneID" id="123075830"/>
<dbReference type="Gramene" id="TraesJAG3D03G02002500.1">
    <property type="protein sequence ID" value="TraesJAG3D03G02002500.1"/>
    <property type="gene ID" value="TraesJAG3D03G02002500"/>
</dbReference>
<dbReference type="Gramene" id="TraesRN3D0101193500.1">
    <property type="protein sequence ID" value="TraesRN3D0101193500.1"/>
    <property type="gene ID" value="TraesRN3D0101193500"/>
</dbReference>
<dbReference type="InterPro" id="IPR016138">
    <property type="entry name" value="Ribosome_inactivat_prot_sub1"/>
</dbReference>
<dbReference type="EnsemblPlants" id="TraesCS3D02G516000.1">
    <property type="protein sequence ID" value="TraesCS3D02G516000.1"/>
    <property type="gene ID" value="TraesCS3D02G516000"/>
</dbReference>
<protein>
    <submittedName>
        <fullName evidence="2">rRNA N-glycosidase</fullName>
    </submittedName>
</protein>
<name>A0A3B6H6K0_WHEAT</name>
<dbReference type="Gramene" id="TraesCS3D03G1141300.1">
    <property type="protein sequence ID" value="TraesCS3D03G1141300.1.CDS"/>
    <property type="gene ID" value="TraesCS3D03G1141300"/>
</dbReference>
<dbReference type="Gramene" id="TraesLDM3D03G01993630.1">
    <property type="protein sequence ID" value="TraesLDM3D03G01993630.1"/>
    <property type="gene ID" value="TraesLDM3D03G01993630"/>
</dbReference>
<dbReference type="Gene3D" id="3.40.420.10">
    <property type="entry name" value="Ricin (A subunit), domain 1"/>
    <property type="match status" value="1"/>
</dbReference>
<dbReference type="InterPro" id="IPR036041">
    <property type="entry name" value="Ribosome-inact_prot_sf"/>
</dbReference>
<evidence type="ECO:0000313" key="2">
    <source>
        <dbReference type="EnsemblPlants" id="TraesCS3D02G516000.1"/>
    </source>
</evidence>
<dbReference type="GO" id="GO:0030598">
    <property type="term" value="F:rRNA N-glycosylase activity"/>
    <property type="evidence" value="ECO:0007669"/>
    <property type="project" value="InterPro"/>
</dbReference>
<gene>
    <name evidence="2" type="primary">LOC123075830</name>
</gene>
<dbReference type="RefSeq" id="XP_044354279.1">
    <property type="nucleotide sequence ID" value="XM_044498344.1"/>
</dbReference>
<feature type="region of interest" description="Disordered" evidence="1">
    <location>
        <begin position="1"/>
        <end position="27"/>
    </location>
</feature>
<evidence type="ECO:0000256" key="1">
    <source>
        <dbReference type="SAM" id="MobiDB-lite"/>
    </source>
</evidence>
<keyword evidence="3" id="KW-1185">Reference proteome</keyword>
<dbReference type="OMA" id="GRRMNGH"/>
<dbReference type="Gramene" id="TraesCS3D02G516000.1">
    <property type="protein sequence ID" value="TraesCS3D02G516000.1"/>
    <property type="gene ID" value="TraesCS3D02G516000"/>
</dbReference>
<reference evidence="2" key="2">
    <citation type="submission" date="2018-10" db="UniProtKB">
        <authorList>
            <consortium name="EnsemblPlants"/>
        </authorList>
    </citation>
    <scope>IDENTIFICATION</scope>
</reference>
<dbReference type="Gramene" id="TraesSTA3D03G01990490.1">
    <property type="protein sequence ID" value="TraesSTA3D03G01990490.1"/>
    <property type="gene ID" value="TraesSTA3D03G01990490"/>
</dbReference>
<evidence type="ECO:0000313" key="3">
    <source>
        <dbReference type="Proteomes" id="UP000019116"/>
    </source>
</evidence>
<reference evidence="2" key="1">
    <citation type="submission" date="2018-08" db="EMBL/GenBank/DDBJ databases">
        <authorList>
            <person name="Rossello M."/>
        </authorList>
    </citation>
    <scope>NUCLEOTIDE SEQUENCE [LARGE SCALE GENOMIC DNA]</scope>
    <source>
        <strain evidence="2">cv. Chinese Spring</strain>
    </source>
</reference>
<accession>A0A3B6H6K0</accession>
<dbReference type="Gramene" id="TraesCLE_scaffold_028936_01G000100.1">
    <property type="protein sequence ID" value="TraesCLE_scaffold_028936_01G000100.1"/>
    <property type="gene ID" value="TraesCLE_scaffold_028936_01G000100"/>
</dbReference>
<proteinExistence type="predicted"/>
<sequence>MLGRNRRGRGRGRGRGRAGAEADPPGVGVEEVTTQLVFEQNRPICAPLQQQLSDVPVLKFNLGAEILEVEYHRVITEINKRASKIAPGLYMNKPITPIQNPQNCPKPYNYDDRTKWGHSYYTVEMRFHRKCPHPFRGVRIQIIFRDYDGYMLGYGRRMNGHWTNWYYCSKKEFPIPFFIQEGAIKLPFREDYVMKPLIGGAATFMNIFKQFARYPEMGNSQELLEAFLSAVVVLSEARRIIWVFREVKNRIRRNEAPSDLDCKVPGKELPTGLAWTSIGDWTMDSKQVLGSAFKGEYTPRTGQKFAETVVPVKTFGQLISQDEESGHLSLLMRVENIAAPEGGWVLTRLKMKVNNPGLRVIDPGFPDDPELSDDE</sequence>
<dbReference type="Gramene" id="TraesSYM3D03G02020530.1">
    <property type="protein sequence ID" value="TraesSYM3D03G02020530.1"/>
    <property type="gene ID" value="TraesSYM3D03G02020530"/>
</dbReference>
<dbReference type="GO" id="GO:0017148">
    <property type="term" value="P:negative regulation of translation"/>
    <property type="evidence" value="ECO:0007669"/>
    <property type="project" value="InterPro"/>
</dbReference>
<organism evidence="2">
    <name type="scientific">Triticum aestivum</name>
    <name type="common">Wheat</name>
    <dbReference type="NCBI Taxonomy" id="4565"/>
    <lineage>
        <taxon>Eukaryota</taxon>
        <taxon>Viridiplantae</taxon>
        <taxon>Streptophyta</taxon>
        <taxon>Embryophyta</taxon>
        <taxon>Tracheophyta</taxon>
        <taxon>Spermatophyta</taxon>
        <taxon>Magnoliopsida</taxon>
        <taxon>Liliopsida</taxon>
        <taxon>Poales</taxon>
        <taxon>Poaceae</taxon>
        <taxon>BOP clade</taxon>
        <taxon>Pooideae</taxon>
        <taxon>Triticodae</taxon>
        <taxon>Triticeae</taxon>
        <taxon>Triticinae</taxon>
        <taxon>Triticum</taxon>
    </lineage>
</organism>
<dbReference type="Proteomes" id="UP000019116">
    <property type="component" value="Chromosome 3D"/>
</dbReference>
<dbReference type="OrthoDB" id="717231at2759"/>
<dbReference type="Gramene" id="TraesROB_scaffold_008154_01G000300.1">
    <property type="protein sequence ID" value="TraesROB_scaffold_008154_01G000300.1"/>
    <property type="gene ID" value="TraesROB_scaffold_008154_01G000300"/>
</dbReference>
<dbReference type="Gramene" id="TraesWEE_scaffold_054778_01G000200.1">
    <property type="protein sequence ID" value="TraesWEE_scaffold_054778_01G000200.1"/>
    <property type="gene ID" value="TraesWEE_scaffold_054778_01G000200"/>
</dbReference>
<dbReference type="Gramene" id="TraesCAD_scaffold_023545_01G000400.1">
    <property type="protein sequence ID" value="TraesCAD_scaffold_023545_01G000400.1"/>
    <property type="gene ID" value="TraesCAD_scaffold_023545_01G000400"/>
</dbReference>
<dbReference type="Gramene" id="TraesMAC3D03G01992440.1">
    <property type="protein sequence ID" value="TraesMAC3D03G01992440.1"/>
    <property type="gene ID" value="TraesMAC3D03G01992440"/>
</dbReference>